<protein>
    <submittedName>
        <fullName evidence="1">Uncharacterized protein</fullName>
    </submittedName>
</protein>
<dbReference type="Proteomes" id="UP001327027">
    <property type="component" value="Unassembled WGS sequence"/>
</dbReference>
<evidence type="ECO:0000313" key="2">
    <source>
        <dbReference type="Proteomes" id="UP001327027"/>
    </source>
</evidence>
<organism evidence="1 2">
    <name type="scientific">Aquimarina gracilis</name>
    <dbReference type="NCBI Taxonomy" id="874422"/>
    <lineage>
        <taxon>Bacteria</taxon>
        <taxon>Pseudomonadati</taxon>
        <taxon>Bacteroidota</taxon>
        <taxon>Flavobacteriia</taxon>
        <taxon>Flavobacteriales</taxon>
        <taxon>Flavobacteriaceae</taxon>
        <taxon>Aquimarina</taxon>
    </lineage>
</organism>
<dbReference type="RefSeq" id="WP_324179371.1">
    <property type="nucleotide sequence ID" value="NZ_BAABAW010000008.1"/>
</dbReference>
<gene>
    <name evidence="1" type="ORF">U6A24_07740</name>
</gene>
<keyword evidence="2" id="KW-1185">Reference proteome</keyword>
<reference evidence="1 2" key="1">
    <citation type="journal article" date="2013" name="Int. J. Syst. Evol. Microbiol.">
        <title>Aquimarina gracilis sp. nov., isolated from the gut microflora of a mussel, Mytilus coruscus, and emended description of Aquimarina spongiae.</title>
        <authorList>
            <person name="Park S.C."/>
            <person name="Choe H.N."/>
            <person name="Baik K.S."/>
            <person name="Seong C.N."/>
        </authorList>
    </citation>
    <scope>NUCLEOTIDE SEQUENCE [LARGE SCALE GENOMIC DNA]</scope>
    <source>
        <strain evidence="1 2">PSC32</strain>
    </source>
</reference>
<dbReference type="EMBL" id="JAYKLX010000003">
    <property type="protein sequence ID" value="MEB3345344.1"/>
    <property type="molecule type" value="Genomic_DNA"/>
</dbReference>
<evidence type="ECO:0000313" key="1">
    <source>
        <dbReference type="EMBL" id="MEB3345344.1"/>
    </source>
</evidence>
<proteinExistence type="predicted"/>
<accession>A0ABU5ZTE0</accession>
<name>A0ABU5ZTE0_9FLAO</name>
<comment type="caution">
    <text evidence="1">The sequence shown here is derived from an EMBL/GenBank/DDBJ whole genome shotgun (WGS) entry which is preliminary data.</text>
</comment>
<sequence>MRSILDLKSDINHALLLKNSVSQLGKEAKNKNNHLDMRWLLVAGAGLEPATFGL</sequence>